<comment type="caution">
    <text evidence="11">The sequence shown here is derived from an EMBL/GenBank/DDBJ whole genome shotgun (WGS) entry which is preliminary data.</text>
</comment>
<dbReference type="PANTHER" id="PTHR17583">
    <property type="entry name" value="PHOSPHOINOSITIDE 3-KINASE REGULATORY SUBUNIT 4"/>
    <property type="match status" value="1"/>
</dbReference>
<reference evidence="11 12" key="1">
    <citation type="submission" date="2017-12" db="EMBL/GenBank/DDBJ databases">
        <title>Hemimetabolous genomes reveal molecular basis of termite eusociality.</title>
        <authorList>
            <person name="Harrison M.C."/>
            <person name="Jongepier E."/>
            <person name="Robertson H.M."/>
            <person name="Arning N."/>
            <person name="Bitard-Feildel T."/>
            <person name="Chao H."/>
            <person name="Childers C.P."/>
            <person name="Dinh H."/>
            <person name="Doddapaneni H."/>
            <person name="Dugan S."/>
            <person name="Gowin J."/>
            <person name="Greiner C."/>
            <person name="Han Y."/>
            <person name="Hu H."/>
            <person name="Hughes D.S.T."/>
            <person name="Huylmans A.-K."/>
            <person name="Kemena C."/>
            <person name="Kremer L.P.M."/>
            <person name="Lee S.L."/>
            <person name="Lopez-Ezquerra A."/>
            <person name="Mallet L."/>
            <person name="Monroy-Kuhn J.M."/>
            <person name="Moser A."/>
            <person name="Murali S.C."/>
            <person name="Muzny D.M."/>
            <person name="Otani S."/>
            <person name="Piulachs M.-D."/>
            <person name="Poelchau M."/>
            <person name="Qu J."/>
            <person name="Schaub F."/>
            <person name="Wada-Katsumata A."/>
            <person name="Worley K.C."/>
            <person name="Xie Q."/>
            <person name="Ylla G."/>
            <person name="Poulsen M."/>
            <person name="Gibbs R.A."/>
            <person name="Schal C."/>
            <person name="Richards S."/>
            <person name="Belles X."/>
            <person name="Korb J."/>
            <person name="Bornberg-Bauer E."/>
        </authorList>
    </citation>
    <scope>NUCLEOTIDE SEQUENCE [LARGE SCALE GENOMIC DNA]</scope>
    <source>
        <tissue evidence="11">Whole body</tissue>
    </source>
</reference>
<dbReference type="STRING" id="105785.A0A2J7QKL4"/>
<accession>A0A2J7QKL4</accession>
<dbReference type="InterPro" id="IPR045162">
    <property type="entry name" value="Vps15-like"/>
</dbReference>
<dbReference type="FunCoup" id="A0A2J7QKL4">
    <property type="interactions" value="1123"/>
</dbReference>
<keyword evidence="6" id="KW-0418">Kinase</keyword>
<dbReference type="InterPro" id="IPR015943">
    <property type="entry name" value="WD40/YVTN_repeat-like_dom_sf"/>
</dbReference>
<keyword evidence="4" id="KW-0677">Repeat</keyword>
<dbReference type="InParanoid" id="A0A2J7QKL4"/>
<dbReference type="SUPFAM" id="SSF48371">
    <property type="entry name" value="ARM repeat"/>
    <property type="match status" value="1"/>
</dbReference>
<evidence type="ECO:0000313" key="11">
    <source>
        <dbReference type="EMBL" id="PNF29121.1"/>
    </source>
</evidence>
<dbReference type="SMART" id="SM00320">
    <property type="entry name" value="WD40"/>
    <property type="match status" value="5"/>
</dbReference>
<evidence type="ECO:0000256" key="5">
    <source>
        <dbReference type="ARBA" id="ARBA00022741"/>
    </source>
</evidence>
<dbReference type="InterPro" id="IPR036322">
    <property type="entry name" value="WD40_repeat_dom_sf"/>
</dbReference>
<dbReference type="EC" id="2.7.11.1" evidence="1"/>
<dbReference type="GO" id="GO:0045324">
    <property type="term" value="P:late endosome to vacuole transport"/>
    <property type="evidence" value="ECO:0007669"/>
    <property type="project" value="InterPro"/>
</dbReference>
<dbReference type="Gene3D" id="1.25.10.10">
    <property type="entry name" value="Leucine-rich Repeat Variant"/>
    <property type="match status" value="1"/>
</dbReference>
<sequence length="861" mass="95834">MRYLDQCHPKMQVTDNGGGAAPSYESELQTLHEMIQHAVAMLLTDPCNLVKQTLMENGITELCVFFGKQKANDVLLSHMITFLNDKEDKQLRASFFKCIIGVTAYVGWHSSPILTPLLQQGLTDPEEFVIVKVIEVMTSLTESGLLQKSSLYDFLSDVACYLVHPDLWIRQAVVGFVSSMARVLDIVDVQCKVMVAIQPYLCHQVIQAEREEILLNALVQPIPRVVFDSIIRCSDVESLLETLEERQRARGLVNAGHVPQNVEPHPALKNLFRRLSSEGMTDIVEDQLLSMSRHLRKIQRHRIGSDTNKTASRMLDGKIDLLSLKVPVPCHSILLQPLTKPDNMAALIQARKCQRTKRSVTSSESHLTTMNEEWQHMFGGTPESHSQHRLSDAGSASPPGGINAASDIHSSPQHSIDTDHISLHERSYIQYRCAPCRLELRQLVYRKQELHTVAVRSREWAEQVVWRPPLPPPNWRLRGSLVAHLHEHRGAISRLVAIPDTPLFASSASDGCIRVWDCGKMEGRNIANRSRQVYNRRAGPLVGLAVCENNQSLASASYSGSVFVLRIEANSNKMSALQSRQLDLQEDGCAVDINYFDSGAQSVLVYATMYGSIVGWDLRAPGTAWKLENDLKRGVITSFCLDPHQSWLAVGTSSGFHICWDLRFQLPISTIDHPIPGTRIRRLICHPTEQSCVMSAVQGNNEISVWNLETHFRQTVLWASSAPPLTHTMANSHSVCAMYASTTDRSPFVLTGGTDMRLRYWDLDSPADSYLAIPAVNDSPSSTSVAYKPRLIDGTNVILEVPVKPRGGQGSSIRGGEESPRPGPDQPQAGHHDWISEIAMCQASQCFLLSGSRDGVIKVWK</sequence>
<dbReference type="GO" id="GO:0034272">
    <property type="term" value="C:phosphatidylinositol 3-kinase complex, class III, type II"/>
    <property type="evidence" value="ECO:0007669"/>
    <property type="project" value="TreeGrafter"/>
</dbReference>
<dbReference type="Pfam" id="PF22956">
    <property type="entry name" value="VPS15-like_hel"/>
    <property type="match status" value="1"/>
</dbReference>
<evidence type="ECO:0000256" key="7">
    <source>
        <dbReference type="ARBA" id="ARBA00022840"/>
    </source>
</evidence>
<dbReference type="GO" id="GO:0034271">
    <property type="term" value="C:phosphatidylinositol 3-kinase complex, class III, type I"/>
    <property type="evidence" value="ECO:0007669"/>
    <property type="project" value="TreeGrafter"/>
</dbReference>
<dbReference type="InterPro" id="IPR055231">
    <property type="entry name" value="2AA_helical"/>
</dbReference>
<dbReference type="AlphaFoldDB" id="A0A2J7QKL4"/>
<feature type="region of interest" description="Disordered" evidence="9">
    <location>
        <begin position="802"/>
        <end position="831"/>
    </location>
</feature>
<dbReference type="InterPro" id="IPR016024">
    <property type="entry name" value="ARM-type_fold"/>
</dbReference>
<keyword evidence="2" id="KW-0723">Serine/threonine-protein kinase</keyword>
<dbReference type="EMBL" id="NEVH01013262">
    <property type="protein sequence ID" value="PNF29121.1"/>
    <property type="molecule type" value="Genomic_DNA"/>
</dbReference>
<keyword evidence="3" id="KW-0808">Transferase</keyword>
<gene>
    <name evidence="11" type="ORF">B7P43_G12624</name>
</gene>
<dbReference type="GO" id="GO:0016236">
    <property type="term" value="P:macroautophagy"/>
    <property type="evidence" value="ECO:0007669"/>
    <property type="project" value="InterPro"/>
</dbReference>
<evidence type="ECO:0000256" key="1">
    <source>
        <dbReference type="ARBA" id="ARBA00012513"/>
    </source>
</evidence>
<feature type="repeat" description="WD" evidence="8">
    <location>
        <begin position="828"/>
        <end position="861"/>
    </location>
</feature>
<keyword evidence="8" id="KW-0853">WD repeat</keyword>
<evidence type="ECO:0000256" key="3">
    <source>
        <dbReference type="ARBA" id="ARBA00022679"/>
    </source>
</evidence>
<evidence type="ECO:0000256" key="2">
    <source>
        <dbReference type="ARBA" id="ARBA00022527"/>
    </source>
</evidence>
<dbReference type="SUPFAM" id="SSF50978">
    <property type="entry name" value="WD40 repeat-like"/>
    <property type="match status" value="1"/>
</dbReference>
<dbReference type="GO" id="GO:0005524">
    <property type="term" value="F:ATP binding"/>
    <property type="evidence" value="ECO:0007669"/>
    <property type="project" value="UniProtKB-KW"/>
</dbReference>
<evidence type="ECO:0000256" key="9">
    <source>
        <dbReference type="SAM" id="MobiDB-lite"/>
    </source>
</evidence>
<feature type="domain" description="Phosphatase 2A Regulatory Subunit A helical" evidence="10">
    <location>
        <begin position="15"/>
        <end position="231"/>
    </location>
</feature>
<dbReference type="Gene3D" id="2.130.10.10">
    <property type="entry name" value="YVTN repeat-like/Quinoprotein amine dehydrogenase"/>
    <property type="match status" value="3"/>
</dbReference>
<evidence type="ECO:0000256" key="6">
    <source>
        <dbReference type="ARBA" id="ARBA00022777"/>
    </source>
</evidence>
<keyword evidence="12" id="KW-1185">Reference proteome</keyword>
<evidence type="ECO:0000256" key="4">
    <source>
        <dbReference type="ARBA" id="ARBA00022737"/>
    </source>
</evidence>
<name>A0A2J7QKL4_9NEOP</name>
<dbReference type="InterPro" id="IPR001680">
    <property type="entry name" value="WD40_rpt"/>
</dbReference>
<dbReference type="GO" id="GO:0006623">
    <property type="term" value="P:protein targeting to vacuole"/>
    <property type="evidence" value="ECO:0007669"/>
    <property type="project" value="TreeGrafter"/>
</dbReference>
<dbReference type="PANTHER" id="PTHR17583:SF0">
    <property type="entry name" value="PHOSPHOINOSITIDE 3-KINASE REGULATORY SUBUNIT 4"/>
    <property type="match status" value="1"/>
</dbReference>
<keyword evidence="5" id="KW-0547">Nucleotide-binding</keyword>
<dbReference type="PROSITE" id="PS50294">
    <property type="entry name" value="WD_REPEATS_REGION"/>
    <property type="match status" value="2"/>
</dbReference>
<dbReference type="EMBL" id="NEVH01013262">
    <property type="protein sequence ID" value="PNF29122.1"/>
    <property type="molecule type" value="Genomic_DNA"/>
</dbReference>
<evidence type="ECO:0000313" key="12">
    <source>
        <dbReference type="Proteomes" id="UP000235965"/>
    </source>
</evidence>
<dbReference type="PROSITE" id="PS50082">
    <property type="entry name" value="WD_REPEATS_2"/>
    <property type="match status" value="2"/>
</dbReference>
<dbReference type="InterPro" id="IPR011989">
    <property type="entry name" value="ARM-like"/>
</dbReference>
<protein>
    <recommendedName>
        <fullName evidence="1">non-specific serine/threonine protein kinase</fullName>
        <ecNumber evidence="1">2.7.11.1</ecNumber>
    </recommendedName>
</protein>
<dbReference type="Pfam" id="PF00400">
    <property type="entry name" value="WD40"/>
    <property type="match status" value="2"/>
</dbReference>
<dbReference type="GO" id="GO:0071561">
    <property type="term" value="C:nucleus-vacuole junction"/>
    <property type="evidence" value="ECO:0007669"/>
    <property type="project" value="TreeGrafter"/>
</dbReference>
<dbReference type="Proteomes" id="UP000235965">
    <property type="component" value="Unassembled WGS sequence"/>
</dbReference>
<feature type="repeat" description="WD" evidence="8">
    <location>
        <begin position="485"/>
        <end position="517"/>
    </location>
</feature>
<dbReference type="OrthoDB" id="242910at2759"/>
<evidence type="ECO:0000256" key="8">
    <source>
        <dbReference type="PROSITE-ProRule" id="PRU00221"/>
    </source>
</evidence>
<dbReference type="GO" id="GO:0004674">
    <property type="term" value="F:protein serine/threonine kinase activity"/>
    <property type="evidence" value="ECO:0007669"/>
    <property type="project" value="UniProtKB-KW"/>
</dbReference>
<evidence type="ECO:0000259" key="10">
    <source>
        <dbReference type="Pfam" id="PF22956"/>
    </source>
</evidence>
<dbReference type="GO" id="GO:0005770">
    <property type="term" value="C:late endosome"/>
    <property type="evidence" value="ECO:0007669"/>
    <property type="project" value="TreeGrafter"/>
</dbReference>
<proteinExistence type="predicted"/>
<organism evidence="11 12">
    <name type="scientific">Cryptotermes secundus</name>
    <dbReference type="NCBI Taxonomy" id="105785"/>
    <lineage>
        <taxon>Eukaryota</taxon>
        <taxon>Metazoa</taxon>
        <taxon>Ecdysozoa</taxon>
        <taxon>Arthropoda</taxon>
        <taxon>Hexapoda</taxon>
        <taxon>Insecta</taxon>
        <taxon>Pterygota</taxon>
        <taxon>Neoptera</taxon>
        <taxon>Polyneoptera</taxon>
        <taxon>Dictyoptera</taxon>
        <taxon>Blattodea</taxon>
        <taxon>Blattoidea</taxon>
        <taxon>Termitoidae</taxon>
        <taxon>Kalotermitidae</taxon>
        <taxon>Cryptotermitinae</taxon>
        <taxon>Cryptotermes</taxon>
    </lineage>
</organism>
<feature type="region of interest" description="Disordered" evidence="9">
    <location>
        <begin position="377"/>
        <end position="416"/>
    </location>
</feature>
<keyword evidence="7" id="KW-0067">ATP-binding</keyword>